<name>A0A6J4M2I7_9ACTN</name>
<evidence type="ECO:0000256" key="1">
    <source>
        <dbReference type="SAM" id="Phobius"/>
    </source>
</evidence>
<sequence length="159" mass="16691">MKTVYRILAFVIAAEVALQAAVMVYAVAGLGIWIEEDGGVLDKAAFESGESLFPELVGFMIHGINGMMVIPALALLFLIVSFFAKVPGGVKWAGLVLLAVVVQVALGLFGHSVSLLGGLHGLNALLVFGLAVTAGRRVSSAPHAPEHVDREMATTTPRR</sequence>
<evidence type="ECO:0000313" key="2">
    <source>
        <dbReference type="EMBL" id="CAA9347058.1"/>
    </source>
</evidence>
<feature type="transmembrane region" description="Helical" evidence="1">
    <location>
        <begin position="92"/>
        <end position="109"/>
    </location>
</feature>
<dbReference type="EMBL" id="CADCUG010000118">
    <property type="protein sequence ID" value="CAA9347058.1"/>
    <property type="molecule type" value="Genomic_DNA"/>
</dbReference>
<keyword evidence="1" id="KW-1133">Transmembrane helix</keyword>
<reference evidence="2" key="1">
    <citation type="submission" date="2020-02" db="EMBL/GenBank/DDBJ databases">
        <authorList>
            <person name="Meier V. D."/>
        </authorList>
    </citation>
    <scope>NUCLEOTIDE SEQUENCE</scope>
    <source>
        <strain evidence="2">AVDCRST_MAG29</strain>
    </source>
</reference>
<keyword evidence="1" id="KW-0812">Transmembrane</keyword>
<organism evidence="2">
    <name type="scientific">uncultured Nocardioidaceae bacterium</name>
    <dbReference type="NCBI Taxonomy" id="253824"/>
    <lineage>
        <taxon>Bacteria</taxon>
        <taxon>Bacillati</taxon>
        <taxon>Actinomycetota</taxon>
        <taxon>Actinomycetes</taxon>
        <taxon>Propionibacteriales</taxon>
        <taxon>Nocardioidaceae</taxon>
        <taxon>environmental samples</taxon>
    </lineage>
</organism>
<accession>A0A6J4M2I7</accession>
<proteinExistence type="predicted"/>
<feature type="transmembrane region" description="Helical" evidence="1">
    <location>
        <begin position="56"/>
        <end position="80"/>
    </location>
</feature>
<protein>
    <submittedName>
        <fullName evidence="2">Uncharacterized protein</fullName>
    </submittedName>
</protein>
<dbReference type="AlphaFoldDB" id="A0A6J4M2I7"/>
<keyword evidence="1" id="KW-0472">Membrane</keyword>
<gene>
    <name evidence="2" type="ORF">AVDCRST_MAG29-1967</name>
</gene>
<feature type="transmembrane region" description="Helical" evidence="1">
    <location>
        <begin position="7"/>
        <end position="34"/>
    </location>
</feature>
<feature type="transmembrane region" description="Helical" evidence="1">
    <location>
        <begin position="115"/>
        <end position="134"/>
    </location>
</feature>